<sequence length="229" mass="26262">MNPTILTNKKRSLFSLIFTVISIMAALCTVLEQLSYLEILFKPLIVASLIWFFYKHSSHLPKRYRQYTLVALSLCLLGDVLLIFENKDDLFFLFGLSSFLLAHVMYVRVFMENIRVSFRRIVPFASILVIYASLLLFLLYEHLDTLVLPVVLYVMVISTMTLTAYLRWGKADRISYLLVLAGAVLFMFSDSIIAIDRFHQSIPFSGFIIISSYAAAQYGITLGLLKQQK</sequence>
<evidence type="ECO:0000256" key="5">
    <source>
        <dbReference type="ARBA" id="ARBA00023136"/>
    </source>
</evidence>
<evidence type="ECO:0000256" key="3">
    <source>
        <dbReference type="ARBA" id="ARBA00022692"/>
    </source>
</evidence>
<feature type="transmembrane region" description="Helical" evidence="6">
    <location>
        <begin position="121"/>
        <end position="140"/>
    </location>
</feature>
<proteinExistence type="inferred from homology"/>
<evidence type="ECO:0000256" key="1">
    <source>
        <dbReference type="ARBA" id="ARBA00004141"/>
    </source>
</evidence>
<feature type="transmembrane region" description="Helical" evidence="6">
    <location>
        <begin position="146"/>
        <end position="168"/>
    </location>
</feature>
<evidence type="ECO:0000313" key="8">
    <source>
        <dbReference type="Proteomes" id="UP001596978"/>
    </source>
</evidence>
<feature type="transmembrane region" description="Helical" evidence="6">
    <location>
        <begin position="66"/>
        <end position="84"/>
    </location>
</feature>
<keyword evidence="3 6" id="KW-0812">Transmembrane</keyword>
<dbReference type="EMBL" id="JBHTJH010000002">
    <property type="protein sequence ID" value="MFD0860839.1"/>
    <property type="molecule type" value="Genomic_DNA"/>
</dbReference>
<dbReference type="Proteomes" id="UP001596978">
    <property type="component" value="Unassembled WGS sequence"/>
</dbReference>
<accession>A0ABW3CVE9</accession>
<keyword evidence="4 6" id="KW-1133">Transmembrane helix</keyword>
<dbReference type="InterPro" id="IPR012506">
    <property type="entry name" value="TMEM86B-like"/>
</dbReference>
<feature type="transmembrane region" description="Helical" evidence="6">
    <location>
        <begin position="12"/>
        <end position="30"/>
    </location>
</feature>
<comment type="caution">
    <text evidence="7">The sequence shown here is derived from an EMBL/GenBank/DDBJ whole genome shotgun (WGS) entry which is preliminary data.</text>
</comment>
<protein>
    <submittedName>
        <fullName evidence="7">Lysoplasmalogenase</fullName>
    </submittedName>
</protein>
<organism evidence="7 8">
    <name type="scientific">Sungkyunkwania multivorans</name>
    <dbReference type="NCBI Taxonomy" id="1173618"/>
    <lineage>
        <taxon>Bacteria</taxon>
        <taxon>Pseudomonadati</taxon>
        <taxon>Bacteroidota</taxon>
        <taxon>Flavobacteriia</taxon>
        <taxon>Flavobacteriales</taxon>
        <taxon>Flavobacteriaceae</taxon>
        <taxon>Sungkyunkwania</taxon>
    </lineage>
</organism>
<evidence type="ECO:0000256" key="2">
    <source>
        <dbReference type="ARBA" id="ARBA00007375"/>
    </source>
</evidence>
<evidence type="ECO:0000256" key="6">
    <source>
        <dbReference type="SAM" id="Phobius"/>
    </source>
</evidence>
<dbReference type="PANTHER" id="PTHR31885">
    <property type="entry name" value="GH04784P"/>
    <property type="match status" value="1"/>
</dbReference>
<feature type="transmembrane region" description="Helical" evidence="6">
    <location>
        <begin position="201"/>
        <end position="225"/>
    </location>
</feature>
<feature type="transmembrane region" description="Helical" evidence="6">
    <location>
        <begin position="175"/>
        <end position="195"/>
    </location>
</feature>
<reference evidence="8" key="1">
    <citation type="journal article" date="2019" name="Int. J. Syst. Evol. Microbiol.">
        <title>The Global Catalogue of Microorganisms (GCM) 10K type strain sequencing project: providing services to taxonomists for standard genome sequencing and annotation.</title>
        <authorList>
            <consortium name="The Broad Institute Genomics Platform"/>
            <consortium name="The Broad Institute Genome Sequencing Center for Infectious Disease"/>
            <person name="Wu L."/>
            <person name="Ma J."/>
        </authorList>
    </citation>
    <scope>NUCLEOTIDE SEQUENCE [LARGE SCALE GENOMIC DNA]</scope>
    <source>
        <strain evidence="8">CCUG 62952</strain>
    </source>
</reference>
<dbReference type="Pfam" id="PF07947">
    <property type="entry name" value="YhhN"/>
    <property type="match status" value="1"/>
</dbReference>
<keyword evidence="5 6" id="KW-0472">Membrane</keyword>
<feature type="transmembrane region" description="Helical" evidence="6">
    <location>
        <begin position="36"/>
        <end position="54"/>
    </location>
</feature>
<keyword evidence="8" id="KW-1185">Reference proteome</keyword>
<name>A0ABW3CVE9_9FLAO</name>
<evidence type="ECO:0000313" key="7">
    <source>
        <dbReference type="EMBL" id="MFD0860839.1"/>
    </source>
</evidence>
<dbReference type="RefSeq" id="WP_386402726.1">
    <property type="nucleotide sequence ID" value="NZ_JBHTJH010000002.1"/>
</dbReference>
<comment type="similarity">
    <text evidence="2">Belongs to the TMEM86 family.</text>
</comment>
<comment type="subcellular location">
    <subcellularLocation>
        <location evidence="1">Membrane</location>
        <topology evidence="1">Multi-pass membrane protein</topology>
    </subcellularLocation>
</comment>
<dbReference type="PANTHER" id="PTHR31885:SF6">
    <property type="entry name" value="GH04784P"/>
    <property type="match status" value="1"/>
</dbReference>
<evidence type="ECO:0000256" key="4">
    <source>
        <dbReference type="ARBA" id="ARBA00022989"/>
    </source>
</evidence>
<gene>
    <name evidence="7" type="ORF">ACFQ1M_01355</name>
</gene>
<feature type="transmembrane region" description="Helical" evidence="6">
    <location>
        <begin position="90"/>
        <end position="109"/>
    </location>
</feature>